<dbReference type="EMBL" id="FNKK01000002">
    <property type="protein sequence ID" value="SDR29043.1"/>
    <property type="molecule type" value="Genomic_DNA"/>
</dbReference>
<evidence type="ECO:0000313" key="5">
    <source>
        <dbReference type="Proteomes" id="UP000217103"/>
    </source>
</evidence>
<evidence type="ECO:0000313" key="4">
    <source>
        <dbReference type="EMBL" id="SDR29043.1"/>
    </source>
</evidence>
<dbReference type="GO" id="GO:0016491">
    <property type="term" value="F:oxidoreductase activity"/>
    <property type="evidence" value="ECO:0007669"/>
    <property type="project" value="UniProtKB-KW"/>
</dbReference>
<evidence type="ECO:0000256" key="3">
    <source>
        <dbReference type="RuleBase" id="RU000363"/>
    </source>
</evidence>
<evidence type="ECO:0008006" key="6">
    <source>
        <dbReference type="Google" id="ProtNLM"/>
    </source>
</evidence>
<dbReference type="AlphaFoldDB" id="A0A1H1HUE9"/>
<proteinExistence type="inferred from homology"/>
<name>A0A1H1HUE9_9ACTN</name>
<dbReference type="RefSeq" id="WP_093262191.1">
    <property type="nucleotide sequence ID" value="NZ_FNKK01000002.1"/>
</dbReference>
<dbReference type="InterPro" id="IPR036291">
    <property type="entry name" value="NAD(P)-bd_dom_sf"/>
</dbReference>
<dbReference type="Proteomes" id="UP000217103">
    <property type="component" value="Unassembled WGS sequence"/>
</dbReference>
<accession>A0A1H1HUE9</accession>
<dbReference type="GO" id="GO:0016020">
    <property type="term" value="C:membrane"/>
    <property type="evidence" value="ECO:0007669"/>
    <property type="project" value="TreeGrafter"/>
</dbReference>
<dbReference type="PRINTS" id="PR00081">
    <property type="entry name" value="GDHRDH"/>
</dbReference>
<keyword evidence="2" id="KW-0560">Oxidoreductase</keyword>
<dbReference type="InterPro" id="IPR002347">
    <property type="entry name" value="SDR_fam"/>
</dbReference>
<organism evidence="4 5">
    <name type="scientific">Thermostaphylospora chromogena</name>
    <dbReference type="NCBI Taxonomy" id="35622"/>
    <lineage>
        <taxon>Bacteria</taxon>
        <taxon>Bacillati</taxon>
        <taxon>Actinomycetota</taxon>
        <taxon>Actinomycetes</taxon>
        <taxon>Streptosporangiales</taxon>
        <taxon>Thermomonosporaceae</taxon>
        <taxon>Thermostaphylospora</taxon>
    </lineage>
</organism>
<evidence type="ECO:0000256" key="2">
    <source>
        <dbReference type="ARBA" id="ARBA00023002"/>
    </source>
</evidence>
<dbReference type="Pfam" id="PF00106">
    <property type="entry name" value="adh_short"/>
    <property type="match status" value="1"/>
</dbReference>
<evidence type="ECO:0000256" key="1">
    <source>
        <dbReference type="ARBA" id="ARBA00006484"/>
    </source>
</evidence>
<keyword evidence="5" id="KW-1185">Reference proteome</keyword>
<gene>
    <name evidence="4" type="ORF">SAMN04489764_4835</name>
</gene>
<protein>
    <recommendedName>
        <fullName evidence="6">Short-chain dehydrogenase</fullName>
    </recommendedName>
</protein>
<dbReference type="PANTHER" id="PTHR44196:SF2">
    <property type="entry name" value="SHORT-CHAIN DEHYDROGENASE-RELATED"/>
    <property type="match status" value="1"/>
</dbReference>
<comment type="similarity">
    <text evidence="1 3">Belongs to the short-chain dehydrogenases/reductases (SDR) family.</text>
</comment>
<reference evidence="4 5" key="1">
    <citation type="submission" date="2016-10" db="EMBL/GenBank/DDBJ databases">
        <authorList>
            <person name="de Groot N.N."/>
        </authorList>
    </citation>
    <scope>NUCLEOTIDE SEQUENCE [LARGE SCALE GENOMIC DNA]</scope>
    <source>
        <strain evidence="4 5">DSM 43794</strain>
    </source>
</reference>
<sequence length="252" mass="27166">MPTALITGASSGLGAAFARRLAAEGFTPILVARDKERLDRTAESLRLRYGVTSEVLPADLAVEKDVEAVEQRLASGVDFLVNNAGFGHKGDFLQVPTSEEVRMLRLHCEATLRLTLAALPPMRERGRGAVINVSSVAALLPRNNYSATKAWVTNFSAAAATQLAGTGVRVMALCPGFVHTDFHRRAEVDKTAIPGFLWLTADRVVREAMRDLALGKAVSVPSLRYKAISAISRLISYNVLGPLSVRVSGRTR</sequence>
<dbReference type="SUPFAM" id="SSF51735">
    <property type="entry name" value="NAD(P)-binding Rossmann-fold domains"/>
    <property type="match status" value="1"/>
</dbReference>
<dbReference type="PRINTS" id="PR00080">
    <property type="entry name" value="SDRFAMILY"/>
</dbReference>
<dbReference type="OrthoDB" id="9810734at2"/>
<dbReference type="PANTHER" id="PTHR44196">
    <property type="entry name" value="DEHYDROGENASE/REDUCTASE SDR FAMILY MEMBER 7B"/>
    <property type="match status" value="1"/>
</dbReference>
<dbReference type="Gene3D" id="3.40.50.720">
    <property type="entry name" value="NAD(P)-binding Rossmann-like Domain"/>
    <property type="match status" value="1"/>
</dbReference>
<dbReference type="STRING" id="35622.SAMN04489764_4835"/>
<dbReference type="PIRSF" id="PIRSF000126">
    <property type="entry name" value="11-beta-HSD1"/>
    <property type="match status" value="1"/>
</dbReference>